<evidence type="ECO:0000313" key="2">
    <source>
        <dbReference type="Proteomes" id="UP000019249"/>
    </source>
</evidence>
<feature type="non-terminal residue" evidence="1">
    <location>
        <position position="1"/>
    </location>
</feature>
<protein>
    <submittedName>
        <fullName evidence="1">Uncharacterized protein</fullName>
    </submittedName>
</protein>
<organism evidence="1 2">
    <name type="scientific">Listeria floridensis FSL S10-1187</name>
    <dbReference type="NCBI Taxonomy" id="1265817"/>
    <lineage>
        <taxon>Bacteria</taxon>
        <taxon>Bacillati</taxon>
        <taxon>Bacillota</taxon>
        <taxon>Bacilli</taxon>
        <taxon>Bacillales</taxon>
        <taxon>Listeriaceae</taxon>
        <taxon>Listeria</taxon>
    </lineage>
</organism>
<comment type="caution">
    <text evidence="1">The sequence shown here is derived from an EMBL/GenBank/DDBJ whole genome shotgun (WGS) entry which is preliminary data.</text>
</comment>
<evidence type="ECO:0000313" key="1">
    <source>
        <dbReference type="EMBL" id="EUJ22666.1"/>
    </source>
</evidence>
<keyword evidence="2" id="KW-1185">Reference proteome</keyword>
<reference evidence="1 2" key="1">
    <citation type="journal article" date="2014" name="Int. J. Syst. Evol. Microbiol.">
        <title>Listeria floridensis sp. nov., Listeria aquatica sp. nov., Listeria cornellensis sp. nov., Listeria riparia sp. nov. and Listeria grandensis sp. nov., from agricultural and natural environments.</title>
        <authorList>
            <person name="den Bakker H.C."/>
            <person name="Warchocki S."/>
            <person name="Wright E.M."/>
            <person name="Allred A.F."/>
            <person name="Ahlstrom C."/>
            <person name="Manuel C.S."/>
            <person name="Stasiewicz M.J."/>
            <person name="Burrell A."/>
            <person name="Roof S."/>
            <person name="Strawn L."/>
            <person name="Fortes E.D."/>
            <person name="Nightingale K.K."/>
            <person name="Kephart D."/>
            <person name="Wiedmann M."/>
        </authorList>
    </citation>
    <scope>NUCLEOTIDE SEQUENCE [LARGE SCALE GENOMIC DNA]</scope>
    <source>
        <strain evidence="1 2">FSL S10-1187</strain>
    </source>
</reference>
<accession>A0ABP3AT46</accession>
<gene>
    <name evidence="1" type="ORF">MFLO_16239</name>
</gene>
<sequence>AILEDAAALLAFDSADKTAVIEIKKGRSGGEGTQAELIFMPSFGVVQELDYNASLVKEF</sequence>
<dbReference type="Proteomes" id="UP000019249">
    <property type="component" value="Unassembled WGS sequence"/>
</dbReference>
<dbReference type="EMBL" id="AODF01000088">
    <property type="protein sequence ID" value="EUJ22666.1"/>
    <property type="molecule type" value="Genomic_DNA"/>
</dbReference>
<name>A0ABP3AT46_9LIST</name>
<proteinExistence type="predicted"/>